<dbReference type="SUPFAM" id="SSF100920">
    <property type="entry name" value="Heat shock protein 70kD (HSP70), peptide-binding domain"/>
    <property type="match status" value="1"/>
</dbReference>
<evidence type="ECO:0000313" key="8">
    <source>
        <dbReference type="EMBL" id="KAF9585289.1"/>
    </source>
</evidence>
<evidence type="ECO:0000256" key="2">
    <source>
        <dbReference type="ARBA" id="ARBA00007381"/>
    </source>
</evidence>
<dbReference type="InterPro" id="IPR043129">
    <property type="entry name" value="ATPase_NBD"/>
</dbReference>
<accession>A0A9P6G1E0</accession>
<dbReference type="InterPro" id="IPR013126">
    <property type="entry name" value="Hsp_70_fam"/>
</dbReference>
<evidence type="ECO:0000256" key="3">
    <source>
        <dbReference type="ARBA" id="ARBA00022729"/>
    </source>
</evidence>
<dbReference type="GO" id="GO:0005788">
    <property type="term" value="C:endoplasmic reticulum lumen"/>
    <property type="evidence" value="ECO:0007669"/>
    <property type="project" value="UniProtKB-SubCell"/>
</dbReference>
<evidence type="ECO:0000256" key="6">
    <source>
        <dbReference type="ARBA" id="ARBA00022840"/>
    </source>
</evidence>
<dbReference type="OrthoDB" id="2430612at2759"/>
<dbReference type="Pfam" id="PF00012">
    <property type="entry name" value="HSP70"/>
    <property type="match status" value="1"/>
</dbReference>
<keyword evidence="3" id="KW-0732">Signal</keyword>
<feature type="non-terminal residue" evidence="8">
    <location>
        <position position="1"/>
    </location>
</feature>
<dbReference type="Gene3D" id="2.60.34.10">
    <property type="entry name" value="Substrate Binding Domain Of DNAk, Chain A, domain 1"/>
    <property type="match status" value="1"/>
</dbReference>
<evidence type="ECO:0000313" key="9">
    <source>
        <dbReference type="Proteomes" id="UP000780801"/>
    </source>
</evidence>
<keyword evidence="9" id="KW-1185">Reference proteome</keyword>
<dbReference type="SUPFAM" id="SSF53067">
    <property type="entry name" value="Actin-like ATPase domain"/>
    <property type="match status" value="1"/>
</dbReference>
<dbReference type="EMBL" id="JAABOA010000213">
    <property type="protein sequence ID" value="KAF9585289.1"/>
    <property type="molecule type" value="Genomic_DNA"/>
</dbReference>
<comment type="similarity">
    <text evidence="2 7">Belongs to the heat shock protein 70 family.</text>
</comment>
<dbReference type="GO" id="GO:0005524">
    <property type="term" value="F:ATP binding"/>
    <property type="evidence" value="ECO:0007669"/>
    <property type="project" value="UniProtKB-KW"/>
</dbReference>
<dbReference type="AlphaFoldDB" id="A0A9P6G1E0"/>
<evidence type="ECO:0000256" key="7">
    <source>
        <dbReference type="RuleBase" id="RU003322"/>
    </source>
</evidence>
<keyword evidence="4 7" id="KW-0547">Nucleotide-binding</keyword>
<keyword evidence="5" id="KW-0256">Endoplasmic reticulum</keyword>
<name>A0A9P6G1E0_9FUNG</name>
<gene>
    <name evidence="8" type="primary">HSPA5</name>
    <name evidence="8" type="ORF">BGW38_003065</name>
</gene>
<dbReference type="Gene3D" id="3.30.30.30">
    <property type="match status" value="1"/>
</dbReference>
<dbReference type="GO" id="GO:0140662">
    <property type="term" value="F:ATP-dependent protein folding chaperone"/>
    <property type="evidence" value="ECO:0007669"/>
    <property type="project" value="InterPro"/>
</dbReference>
<evidence type="ECO:0000256" key="5">
    <source>
        <dbReference type="ARBA" id="ARBA00022824"/>
    </source>
</evidence>
<dbReference type="Gene3D" id="3.30.420.40">
    <property type="match status" value="2"/>
</dbReference>
<dbReference type="FunFam" id="3.90.640.10:FF:000153">
    <property type="entry name" value="Endoplasmic reticulum chaperone BiP"/>
    <property type="match status" value="1"/>
</dbReference>
<dbReference type="PANTHER" id="PTHR19375">
    <property type="entry name" value="HEAT SHOCK PROTEIN 70KDA"/>
    <property type="match status" value="1"/>
</dbReference>
<organism evidence="8 9">
    <name type="scientific">Lunasporangiospora selenospora</name>
    <dbReference type="NCBI Taxonomy" id="979761"/>
    <lineage>
        <taxon>Eukaryota</taxon>
        <taxon>Fungi</taxon>
        <taxon>Fungi incertae sedis</taxon>
        <taxon>Mucoromycota</taxon>
        <taxon>Mortierellomycotina</taxon>
        <taxon>Mortierellomycetes</taxon>
        <taxon>Mortierellales</taxon>
        <taxon>Mortierellaceae</taxon>
        <taxon>Lunasporangiospora</taxon>
    </lineage>
</organism>
<evidence type="ECO:0000256" key="1">
    <source>
        <dbReference type="ARBA" id="ARBA00004319"/>
    </source>
</evidence>
<dbReference type="Gene3D" id="3.90.640.10">
    <property type="entry name" value="Actin, Chain A, domain 4"/>
    <property type="match status" value="1"/>
</dbReference>
<protein>
    <submittedName>
        <fullName evidence="8">Endoplasmic reticulum chaperone BiP</fullName>
    </submittedName>
</protein>
<comment type="subcellular location">
    <subcellularLocation>
        <location evidence="1">Endoplasmic reticulum lumen</location>
    </subcellularLocation>
</comment>
<comment type="caution">
    <text evidence="8">The sequence shown here is derived from an EMBL/GenBank/DDBJ whole genome shotgun (WGS) entry which is preliminary data.</text>
</comment>
<dbReference type="InterPro" id="IPR029047">
    <property type="entry name" value="HSP70_peptide-bd_sf"/>
</dbReference>
<keyword evidence="6 7" id="KW-0067">ATP-binding</keyword>
<proteinExistence type="inferred from homology"/>
<evidence type="ECO:0000256" key="4">
    <source>
        <dbReference type="ARBA" id="ARBA00022741"/>
    </source>
</evidence>
<dbReference type="Proteomes" id="UP000780801">
    <property type="component" value="Unassembled WGS sequence"/>
</dbReference>
<reference evidence="8" key="1">
    <citation type="journal article" date="2020" name="Fungal Divers.">
        <title>Resolving the Mortierellaceae phylogeny through synthesis of multi-gene phylogenetics and phylogenomics.</title>
        <authorList>
            <person name="Vandepol N."/>
            <person name="Liber J."/>
            <person name="Desiro A."/>
            <person name="Na H."/>
            <person name="Kennedy M."/>
            <person name="Barry K."/>
            <person name="Grigoriev I.V."/>
            <person name="Miller A.N."/>
            <person name="O'Donnell K."/>
            <person name="Stajich J.E."/>
            <person name="Bonito G."/>
        </authorList>
    </citation>
    <scope>NUCLEOTIDE SEQUENCE</scope>
    <source>
        <strain evidence="8">KOD1015</strain>
    </source>
</reference>
<sequence>VGSSATRLGVIVGKEEPASGHNGEPKIIFIGPGTRSTPAPLESNWTAEGFLLVKDGTDEALYVHPSNTFFNLDLPVAIRSLYEINNRPNIPGYHAFTLIDITAKYLQALVTSAESIVGQNITSVLIVLPDGQNIQTTAEEIVNDGFQGNYTLYDKVDVAGYDSQWPELRMMMKAIKNAMLEYRGTYFEEHRRSLVSFFPFKNDMEYSHGVLVYHLGASRFEVSVYEVDEATSIISSSVYDRHLGGNDFNQRVIDHLLQAHKNKTGQDLYNNDMFLVRLRSEVEKAKRMLSTQDWAQIEIESLQPGGQDFSELLTRSQFEDLNMDLFNRTIATITQVIKDSDEFVKDDIQDIVFSGGSANIPFLQSAIREYFGGHKRYHGLEHPEDTIVLGAAKLGHLSQHKVYNGVVCCFDDLLGPIGIETADGTMFKLGEARAVYRMHTFSTAKDNQDRVAIRVFSGDGKRADQNTLLGGVEITGIAPAPKGVPQIRVKLRAEPCSDNINLKVMDMTSRRTNTSTFQFLSKFDISGEEPQYRMLEKAPSEPESADKIMLLPGY</sequence>
<dbReference type="PRINTS" id="PR00301">
    <property type="entry name" value="HEATSHOCK70"/>
</dbReference>